<dbReference type="InterPro" id="IPR036652">
    <property type="entry name" value="YjeF_N_dom_sf"/>
</dbReference>
<keyword evidence="13" id="KW-0511">Multifunctional enzyme</keyword>
<dbReference type="RefSeq" id="WP_074229256.1">
    <property type="nucleotide sequence ID" value="NZ_FSRQ01000001.1"/>
</dbReference>
<dbReference type="NCBIfam" id="TIGR00196">
    <property type="entry name" value="yjeF_cterm"/>
    <property type="match status" value="1"/>
</dbReference>
<evidence type="ECO:0000313" key="23">
    <source>
        <dbReference type="Proteomes" id="UP000184782"/>
    </source>
</evidence>
<feature type="binding site" evidence="17">
    <location>
        <position position="373"/>
    </location>
    <ligand>
        <name>(6S)-NADPHX</name>
        <dbReference type="ChEBI" id="CHEBI:64076"/>
    </ligand>
</feature>
<organism evidence="22 23">
    <name type="scientific">Chryseobacterium scophthalmum</name>
    <dbReference type="NCBI Taxonomy" id="59733"/>
    <lineage>
        <taxon>Bacteria</taxon>
        <taxon>Pseudomonadati</taxon>
        <taxon>Bacteroidota</taxon>
        <taxon>Flavobacteriia</taxon>
        <taxon>Flavobacteriales</taxon>
        <taxon>Weeksellaceae</taxon>
        <taxon>Chryseobacterium group</taxon>
        <taxon>Chryseobacterium</taxon>
    </lineage>
</organism>
<comment type="catalytic activity">
    <reaction evidence="1 18 19">
        <text>(6R)-NADHX = (6S)-NADHX</text>
        <dbReference type="Rhea" id="RHEA:32215"/>
        <dbReference type="ChEBI" id="CHEBI:64074"/>
        <dbReference type="ChEBI" id="CHEBI:64075"/>
        <dbReference type="EC" id="5.1.99.6"/>
    </reaction>
</comment>
<evidence type="ECO:0000256" key="5">
    <source>
        <dbReference type="ARBA" id="ARBA00022723"/>
    </source>
</evidence>
<evidence type="ECO:0000256" key="7">
    <source>
        <dbReference type="ARBA" id="ARBA00022840"/>
    </source>
</evidence>
<keyword evidence="12 17" id="KW-0456">Lyase</keyword>
<keyword evidence="23" id="KW-1185">Reference proteome</keyword>
<dbReference type="STRING" id="59733.SAMN05421769_1053"/>
<comment type="subunit">
    <text evidence="17">Homotetramer.</text>
</comment>
<evidence type="ECO:0000256" key="9">
    <source>
        <dbReference type="ARBA" id="ARBA00022958"/>
    </source>
</evidence>
<feature type="binding site" evidence="17">
    <location>
        <position position="438"/>
    </location>
    <ligand>
        <name>(6S)-NADPHX</name>
        <dbReference type="ChEBI" id="CHEBI:64076"/>
    </ligand>
</feature>
<dbReference type="HAMAP" id="MF_01966">
    <property type="entry name" value="NADHX_epimerase"/>
    <property type="match status" value="1"/>
</dbReference>
<dbReference type="Pfam" id="PF03853">
    <property type="entry name" value="YjeF_N"/>
    <property type="match status" value="1"/>
</dbReference>
<comment type="function">
    <text evidence="14 19">Bifunctional enzyme that catalyzes the epimerization of the S- and R-forms of NAD(P)HX and the dehydration of the S-form of NAD(P)HX at the expense of ADP, which is converted to AMP. This allows the repair of both epimers of NAD(P)HX, a damaged form of NAD(P)H that is a result of enzymatic or heat-dependent hydration.</text>
</comment>
<comment type="caution">
    <text evidence="18">Lacks conserved residue(s) required for the propagation of feature annotation.</text>
</comment>
<feature type="binding site" evidence="17">
    <location>
        <position position="437"/>
    </location>
    <ligand>
        <name>AMP</name>
        <dbReference type="ChEBI" id="CHEBI:456215"/>
    </ligand>
</feature>
<keyword evidence="10 17" id="KW-0520">NAD</keyword>
<comment type="function">
    <text evidence="18">Catalyzes the epimerization of the S- and R-forms of NAD(P)HX, a damaged form of NAD(P)H that is a result of enzymatic or heat-dependent hydration. This is a prerequisite for the S-specific NAD(P)H-hydrate dehydratase to allow the repair of both epimers of NAD(P)HX.</text>
</comment>
<evidence type="ECO:0000259" key="21">
    <source>
        <dbReference type="PROSITE" id="PS51385"/>
    </source>
</evidence>
<dbReference type="InterPro" id="IPR030677">
    <property type="entry name" value="Nnr"/>
</dbReference>
<dbReference type="Gene3D" id="3.40.1190.20">
    <property type="match status" value="1"/>
</dbReference>
<dbReference type="PROSITE" id="PS51385">
    <property type="entry name" value="YJEF_N"/>
    <property type="match status" value="1"/>
</dbReference>
<evidence type="ECO:0000256" key="19">
    <source>
        <dbReference type="PIRNR" id="PIRNR017184"/>
    </source>
</evidence>
<keyword evidence="8 17" id="KW-0521">NADP</keyword>
<feature type="domain" description="YjeF N-terminal" evidence="21">
    <location>
        <begin position="9"/>
        <end position="216"/>
    </location>
</feature>
<evidence type="ECO:0000256" key="18">
    <source>
        <dbReference type="HAMAP-Rule" id="MF_01966"/>
    </source>
</evidence>
<evidence type="ECO:0000256" key="12">
    <source>
        <dbReference type="ARBA" id="ARBA00023239"/>
    </source>
</evidence>
<protein>
    <recommendedName>
        <fullName evidence="19">Bifunctional NAD(P)H-hydrate repair enzyme</fullName>
    </recommendedName>
    <alternativeName>
        <fullName evidence="19">Nicotinamide nucleotide repair protein</fullName>
    </alternativeName>
    <domain>
        <recommendedName>
            <fullName evidence="19">ADP-dependent (S)-NAD(P)H-hydrate dehydratase</fullName>
            <ecNumber evidence="19">4.2.1.136</ecNumber>
        </recommendedName>
        <alternativeName>
            <fullName evidence="19">ADP-dependent NAD(P)HX dehydratase</fullName>
        </alternativeName>
    </domain>
    <domain>
        <recommendedName>
            <fullName evidence="19">NAD(P)H-hydrate epimerase</fullName>
            <ecNumber evidence="19">5.1.99.6</ecNumber>
        </recommendedName>
    </domain>
</protein>
<dbReference type="HAMAP" id="MF_01965">
    <property type="entry name" value="NADHX_dehydratase"/>
    <property type="match status" value="1"/>
</dbReference>
<comment type="catalytic activity">
    <reaction evidence="16 17 19">
        <text>(6S)-NADPHX + ADP = AMP + phosphate + NADPH + H(+)</text>
        <dbReference type="Rhea" id="RHEA:32235"/>
        <dbReference type="ChEBI" id="CHEBI:15378"/>
        <dbReference type="ChEBI" id="CHEBI:43474"/>
        <dbReference type="ChEBI" id="CHEBI:57783"/>
        <dbReference type="ChEBI" id="CHEBI:64076"/>
        <dbReference type="ChEBI" id="CHEBI:456215"/>
        <dbReference type="ChEBI" id="CHEBI:456216"/>
        <dbReference type="EC" id="4.2.1.136"/>
    </reaction>
</comment>
<dbReference type="Proteomes" id="UP000184782">
    <property type="component" value="Unassembled WGS sequence"/>
</dbReference>
<accession>A0A1N6F723</accession>
<evidence type="ECO:0000256" key="16">
    <source>
        <dbReference type="ARBA" id="ARBA00049209"/>
    </source>
</evidence>
<feature type="binding site" evidence="18">
    <location>
        <begin position="129"/>
        <end position="135"/>
    </location>
    <ligand>
        <name>(6S)-NADPHX</name>
        <dbReference type="ChEBI" id="CHEBI:64076"/>
    </ligand>
</feature>
<feature type="binding site" evidence="18">
    <location>
        <position position="158"/>
    </location>
    <ligand>
        <name>(6S)-NADPHX</name>
        <dbReference type="ChEBI" id="CHEBI:64076"/>
    </ligand>
</feature>
<evidence type="ECO:0000256" key="14">
    <source>
        <dbReference type="ARBA" id="ARBA00025153"/>
    </source>
</evidence>
<dbReference type="GO" id="GO:0046872">
    <property type="term" value="F:metal ion binding"/>
    <property type="evidence" value="ECO:0007669"/>
    <property type="project" value="UniProtKB-UniRule"/>
</dbReference>
<comment type="catalytic activity">
    <reaction evidence="15 17 19">
        <text>(6S)-NADHX + ADP = AMP + phosphate + NADH + H(+)</text>
        <dbReference type="Rhea" id="RHEA:32223"/>
        <dbReference type="ChEBI" id="CHEBI:15378"/>
        <dbReference type="ChEBI" id="CHEBI:43474"/>
        <dbReference type="ChEBI" id="CHEBI:57945"/>
        <dbReference type="ChEBI" id="CHEBI:64074"/>
        <dbReference type="ChEBI" id="CHEBI:456215"/>
        <dbReference type="ChEBI" id="CHEBI:456216"/>
        <dbReference type="EC" id="4.2.1.136"/>
    </reaction>
</comment>
<dbReference type="GO" id="GO:0052856">
    <property type="term" value="F:NAD(P)HX epimerase activity"/>
    <property type="evidence" value="ECO:0007669"/>
    <property type="project" value="UniProtKB-UniRule"/>
</dbReference>
<dbReference type="PANTHER" id="PTHR12592:SF0">
    <property type="entry name" value="ATP-DEPENDENT (S)-NAD(P)H-HYDRATE DEHYDRATASE"/>
    <property type="match status" value="1"/>
</dbReference>
<dbReference type="Pfam" id="PF01256">
    <property type="entry name" value="Carb_kinase"/>
    <property type="match status" value="1"/>
</dbReference>
<evidence type="ECO:0000256" key="15">
    <source>
        <dbReference type="ARBA" id="ARBA00048238"/>
    </source>
</evidence>
<dbReference type="PROSITE" id="PS51383">
    <property type="entry name" value="YJEF_C_3"/>
    <property type="match status" value="1"/>
</dbReference>
<evidence type="ECO:0000313" key="22">
    <source>
        <dbReference type="EMBL" id="SIN91071.1"/>
    </source>
</evidence>
<dbReference type="GO" id="GO:0052855">
    <property type="term" value="F:ADP-dependent NAD(P)H-hydrate dehydratase activity"/>
    <property type="evidence" value="ECO:0007669"/>
    <property type="project" value="UniProtKB-UniRule"/>
</dbReference>
<comment type="catalytic activity">
    <reaction evidence="2 18 19">
        <text>(6R)-NADPHX = (6S)-NADPHX</text>
        <dbReference type="Rhea" id="RHEA:32227"/>
        <dbReference type="ChEBI" id="CHEBI:64076"/>
        <dbReference type="ChEBI" id="CHEBI:64077"/>
        <dbReference type="EC" id="5.1.99.6"/>
    </reaction>
</comment>
<dbReference type="InterPro" id="IPR000631">
    <property type="entry name" value="CARKD"/>
</dbReference>
<dbReference type="InterPro" id="IPR004443">
    <property type="entry name" value="YjeF_N_dom"/>
</dbReference>
<reference evidence="23" key="1">
    <citation type="submission" date="2016-12" db="EMBL/GenBank/DDBJ databases">
        <authorList>
            <person name="Varghese N."/>
            <person name="Submissions S."/>
        </authorList>
    </citation>
    <scope>NUCLEOTIDE SEQUENCE [LARGE SCALE GENOMIC DNA]</scope>
    <source>
        <strain evidence="23">DSM 16779</strain>
    </source>
</reference>
<dbReference type="PIRSF" id="PIRSF017184">
    <property type="entry name" value="Nnr"/>
    <property type="match status" value="1"/>
</dbReference>
<dbReference type="SUPFAM" id="SSF53613">
    <property type="entry name" value="Ribokinase-like"/>
    <property type="match status" value="1"/>
</dbReference>
<comment type="cofactor">
    <cofactor evidence="17">
        <name>Mg(2+)</name>
        <dbReference type="ChEBI" id="CHEBI:18420"/>
    </cofactor>
</comment>
<dbReference type="Gene3D" id="3.40.50.10260">
    <property type="entry name" value="YjeF N-terminal domain"/>
    <property type="match status" value="1"/>
</dbReference>
<feature type="binding site" evidence="18">
    <location>
        <begin position="57"/>
        <end position="61"/>
    </location>
    <ligand>
        <name>(6S)-NADPHX</name>
        <dbReference type="ChEBI" id="CHEBI:64076"/>
    </ligand>
</feature>
<dbReference type="CDD" id="cd01171">
    <property type="entry name" value="YXKO-related"/>
    <property type="match status" value="1"/>
</dbReference>
<comment type="function">
    <text evidence="17">Catalyzes the dehydration of the S-form of NAD(P)HX at the expense of ADP, which is converted to AMP. Together with NAD(P)HX epimerase, which catalyzes the epimerization of the S- and R-forms, the enzyme allows the repair of both epimers of NAD(P)HX, a damaged form of NAD(P)H that is a result of enzymatic or heat-dependent hydration.</text>
</comment>
<evidence type="ECO:0000256" key="4">
    <source>
        <dbReference type="ARBA" id="ARBA00009524"/>
    </source>
</evidence>
<keyword evidence="11 18" id="KW-0413">Isomerase</keyword>
<evidence type="ECO:0000256" key="11">
    <source>
        <dbReference type="ARBA" id="ARBA00023235"/>
    </source>
</evidence>
<dbReference type="GO" id="GO:0005524">
    <property type="term" value="F:ATP binding"/>
    <property type="evidence" value="ECO:0007669"/>
    <property type="project" value="UniProtKB-UniRule"/>
</dbReference>
<evidence type="ECO:0000256" key="2">
    <source>
        <dbReference type="ARBA" id="ARBA00000909"/>
    </source>
</evidence>
<keyword evidence="7 17" id="KW-0067">ATP-binding</keyword>
<evidence type="ECO:0000256" key="1">
    <source>
        <dbReference type="ARBA" id="ARBA00000013"/>
    </source>
</evidence>
<dbReference type="GO" id="GO:0046496">
    <property type="term" value="P:nicotinamide nucleotide metabolic process"/>
    <property type="evidence" value="ECO:0007669"/>
    <property type="project" value="UniProtKB-UniRule"/>
</dbReference>
<proteinExistence type="inferred from homology"/>
<keyword evidence="9 18" id="KW-0630">Potassium</keyword>
<evidence type="ECO:0000256" key="10">
    <source>
        <dbReference type="ARBA" id="ARBA00023027"/>
    </source>
</evidence>
<evidence type="ECO:0000256" key="13">
    <source>
        <dbReference type="ARBA" id="ARBA00023268"/>
    </source>
</evidence>
<dbReference type="SUPFAM" id="SSF64153">
    <property type="entry name" value="YjeF N-terminal domain-like"/>
    <property type="match status" value="1"/>
</dbReference>
<comment type="similarity">
    <text evidence="4 19">In the C-terminal section; belongs to the NnrD/CARKD family.</text>
</comment>
<evidence type="ECO:0000256" key="17">
    <source>
        <dbReference type="HAMAP-Rule" id="MF_01965"/>
    </source>
</evidence>
<dbReference type="EC" id="5.1.99.6" evidence="19"/>
<evidence type="ECO:0000259" key="20">
    <source>
        <dbReference type="PROSITE" id="PS51383"/>
    </source>
</evidence>
<name>A0A1N6F723_9FLAO</name>
<comment type="similarity">
    <text evidence="3 19">In the N-terminal section; belongs to the NnrE/AIBP family.</text>
</comment>
<evidence type="ECO:0000256" key="6">
    <source>
        <dbReference type="ARBA" id="ARBA00022741"/>
    </source>
</evidence>
<dbReference type="GO" id="GO:0110051">
    <property type="term" value="P:metabolite repair"/>
    <property type="evidence" value="ECO:0007669"/>
    <property type="project" value="TreeGrafter"/>
</dbReference>
<dbReference type="EMBL" id="FSRQ01000001">
    <property type="protein sequence ID" value="SIN91071.1"/>
    <property type="molecule type" value="Genomic_DNA"/>
</dbReference>
<comment type="similarity">
    <text evidence="18">Belongs to the NnrE/AIBP family.</text>
</comment>
<dbReference type="EC" id="4.2.1.136" evidence="19"/>
<evidence type="ECO:0000256" key="3">
    <source>
        <dbReference type="ARBA" id="ARBA00006001"/>
    </source>
</evidence>
<keyword evidence="5 18" id="KW-0479">Metal-binding</keyword>
<dbReference type="InterPro" id="IPR029056">
    <property type="entry name" value="Ribokinase-like"/>
</dbReference>
<dbReference type="NCBIfam" id="TIGR00197">
    <property type="entry name" value="yjeF_nterm"/>
    <property type="match status" value="1"/>
</dbReference>
<comment type="similarity">
    <text evidence="17">Belongs to the NnrD/CARKD family.</text>
</comment>
<feature type="binding site" evidence="17">
    <location>
        <position position="322"/>
    </location>
    <ligand>
        <name>(6S)-NADPHX</name>
        <dbReference type="ChEBI" id="CHEBI:64076"/>
    </ligand>
</feature>
<keyword evidence="6 17" id="KW-0547">Nucleotide-binding</keyword>
<feature type="binding site" evidence="17">
    <location>
        <position position="261"/>
    </location>
    <ligand>
        <name>(6S)-NADPHX</name>
        <dbReference type="ChEBI" id="CHEBI:64076"/>
    </ligand>
</feature>
<feature type="binding site" evidence="18">
    <location>
        <position position="161"/>
    </location>
    <ligand>
        <name>K(+)</name>
        <dbReference type="ChEBI" id="CHEBI:29103"/>
    </ligand>
</feature>
<gene>
    <name evidence="17" type="primary">nnrD</name>
    <name evidence="18" type="synonym">nnrE</name>
    <name evidence="22" type="ORF">SAMN05421769_1053</name>
</gene>
<evidence type="ECO:0000256" key="8">
    <source>
        <dbReference type="ARBA" id="ARBA00022857"/>
    </source>
</evidence>
<feature type="binding site" evidence="18">
    <location>
        <position position="58"/>
    </location>
    <ligand>
        <name>K(+)</name>
        <dbReference type="ChEBI" id="CHEBI:29103"/>
    </ligand>
</feature>
<comment type="cofactor">
    <cofactor evidence="18 19">
        <name>K(+)</name>
        <dbReference type="ChEBI" id="CHEBI:29103"/>
    </cofactor>
    <text evidence="18 19">Binds 1 potassium ion per subunit.</text>
</comment>
<feature type="binding site" evidence="18">
    <location>
        <position position="125"/>
    </location>
    <ligand>
        <name>K(+)</name>
        <dbReference type="ChEBI" id="CHEBI:29103"/>
    </ligand>
</feature>
<dbReference type="PANTHER" id="PTHR12592">
    <property type="entry name" value="ATP-DEPENDENT (S)-NAD(P)H-HYDRATE DEHYDRATASE FAMILY MEMBER"/>
    <property type="match status" value="1"/>
</dbReference>
<feature type="binding site" evidence="17">
    <location>
        <begin position="408"/>
        <end position="412"/>
    </location>
    <ligand>
        <name>AMP</name>
        <dbReference type="ChEBI" id="CHEBI:456215"/>
    </ligand>
</feature>
<feature type="domain" description="YjeF C-terminal" evidence="20">
    <location>
        <begin position="226"/>
        <end position="497"/>
    </location>
</feature>
<dbReference type="OrthoDB" id="9806925at2"/>
<sequence>MKIFTVENIRLADLYTIQNEPISSVQLMERASSLCAEWIFSNCKHHTKFAIFCGNGNNGGDGFAIARMLYLKGFDVDVFINKEQLKFSDDALINYNRLKDISGISVIDFHEISKYNFDEKTVIIDALFGTGLSRNPKGIFKEVIEVLNSKSNPKISIDVPSGLFADQINDENSTIFKADYTLTFQFWKKTFLHPETGSFTGKVIVLDINLAKEFIENTSTDDFVIDDDVFQNIFKIRQEFAHKGTYGKLIIVGGSYGKIGAVVLATKSALKTGSGLTFVLAPNCGYEILQTSVPEAMFMDGGEKKIHQIEKVENTVYGIGPGLGTEKETKKALLEFLENHQSPLILDADALNIISKDKSYLKLIPKKSIITPHPKEFERLFGKTENSFERLDLAKTKAKELGIYIVLKDHHTQMVTPEGKVFYNITGNSGLAKGGSGDILTGIITSLLAQKYSEQEAAILGVWLHGKAADFAAEKYSKEAMQPTDVIDEISNVFLHLNKKATTQL</sequence>
<dbReference type="AlphaFoldDB" id="A0A1N6F723"/>